<evidence type="ECO:0000256" key="2">
    <source>
        <dbReference type="ARBA" id="ARBA00010651"/>
    </source>
</evidence>
<dbReference type="Gene3D" id="1.20.5.270">
    <property type="entry name" value="Ubiquinol cytochrome reductase, transmembrane domain"/>
    <property type="match status" value="1"/>
</dbReference>
<keyword evidence="7" id="KW-0408">Iron</keyword>
<keyword evidence="4" id="KW-0001">2Fe-2S</keyword>
<evidence type="ECO:0000313" key="15">
    <source>
        <dbReference type="Proteomes" id="UP000240830"/>
    </source>
</evidence>
<keyword evidence="5" id="KW-0479">Metal-binding</keyword>
<evidence type="ECO:0000256" key="6">
    <source>
        <dbReference type="ARBA" id="ARBA00022989"/>
    </source>
</evidence>
<dbReference type="STRING" id="1246581.A0A2H9TMC8"/>
<dbReference type="NCBIfam" id="TIGR01416">
    <property type="entry name" value="Rieske_proteo"/>
    <property type="match status" value="1"/>
</dbReference>
<dbReference type="PANTHER" id="PTHR10134">
    <property type="entry name" value="CYTOCHROME B-C1 COMPLEX SUBUNIT RIESKE, MITOCHONDRIAL"/>
    <property type="match status" value="1"/>
</dbReference>
<dbReference type="GO" id="GO:0051537">
    <property type="term" value="F:2 iron, 2 sulfur cluster binding"/>
    <property type="evidence" value="ECO:0007669"/>
    <property type="project" value="UniProtKB-KW"/>
</dbReference>
<dbReference type="InterPro" id="IPR037008">
    <property type="entry name" value="bc1_Rieske_TM_sf"/>
</dbReference>
<dbReference type="FunFam" id="2.102.10.10:FF:000001">
    <property type="entry name" value="Cytochrome b-c1 complex subunit Rieske, mitochondrial"/>
    <property type="match status" value="1"/>
</dbReference>
<organism evidence="14 15">
    <name type="scientific">Paramicrosporidium saccamoebae</name>
    <dbReference type="NCBI Taxonomy" id="1246581"/>
    <lineage>
        <taxon>Eukaryota</taxon>
        <taxon>Fungi</taxon>
        <taxon>Fungi incertae sedis</taxon>
        <taxon>Cryptomycota</taxon>
        <taxon>Cryptomycota incertae sedis</taxon>
        <taxon>Paramicrosporidium</taxon>
    </lineage>
</organism>
<dbReference type="GO" id="GO:0008121">
    <property type="term" value="F:quinol-cytochrome-c reductase activity"/>
    <property type="evidence" value="ECO:0007669"/>
    <property type="project" value="InterPro"/>
</dbReference>
<dbReference type="EMBL" id="MTSL01000095">
    <property type="protein sequence ID" value="PJF18931.1"/>
    <property type="molecule type" value="Genomic_DNA"/>
</dbReference>
<dbReference type="InterPro" id="IPR006317">
    <property type="entry name" value="Ubiquinol_cyt_c_Rdtase_Fe-S-su"/>
</dbReference>
<comment type="subcellular location">
    <subcellularLocation>
        <location evidence="1">Membrane</location>
        <topology evidence="1">Single-pass membrane protein</topology>
    </subcellularLocation>
</comment>
<evidence type="ECO:0000256" key="10">
    <source>
        <dbReference type="ARBA" id="ARBA00023157"/>
    </source>
</evidence>
<dbReference type="AlphaFoldDB" id="A0A2H9TMC8"/>
<evidence type="ECO:0000256" key="11">
    <source>
        <dbReference type="ARBA" id="ARBA00034078"/>
    </source>
</evidence>
<evidence type="ECO:0000256" key="12">
    <source>
        <dbReference type="ARBA" id="ARBA00072517"/>
    </source>
</evidence>
<dbReference type="SUPFAM" id="SSF81502">
    <property type="entry name" value="ISP transmembrane anchor"/>
    <property type="match status" value="1"/>
</dbReference>
<dbReference type="InterPro" id="IPR036922">
    <property type="entry name" value="Rieske_2Fe-2S_sf"/>
</dbReference>
<evidence type="ECO:0000259" key="13">
    <source>
        <dbReference type="Pfam" id="PF02921"/>
    </source>
</evidence>
<name>A0A2H9TMC8_9FUNG</name>
<keyword evidence="3" id="KW-0812">Transmembrane</keyword>
<comment type="cofactor">
    <cofactor evidence="11">
        <name>[2Fe-2S] cluster</name>
        <dbReference type="ChEBI" id="CHEBI:190135"/>
    </cofactor>
</comment>
<dbReference type="GO" id="GO:0006122">
    <property type="term" value="P:mitochondrial electron transport, ubiquinol to cytochrome c"/>
    <property type="evidence" value="ECO:0007669"/>
    <property type="project" value="EnsemblFungi"/>
</dbReference>
<comment type="similarity">
    <text evidence="2">Belongs to the Rieske iron-sulfur protein family.</text>
</comment>
<dbReference type="GO" id="GO:0005739">
    <property type="term" value="C:mitochondrion"/>
    <property type="evidence" value="ECO:0007669"/>
    <property type="project" value="GOC"/>
</dbReference>
<evidence type="ECO:0000256" key="1">
    <source>
        <dbReference type="ARBA" id="ARBA00004167"/>
    </source>
</evidence>
<evidence type="ECO:0000256" key="4">
    <source>
        <dbReference type="ARBA" id="ARBA00022714"/>
    </source>
</evidence>
<dbReference type="Gene3D" id="2.102.10.10">
    <property type="entry name" value="Rieske [2Fe-2S] iron-sulphur domain"/>
    <property type="match status" value="1"/>
</dbReference>
<accession>A0A2H9TMC8</accession>
<feature type="domain" description="Cytochrome b-c1 complex subunit Rieske transmembrane" evidence="13">
    <location>
        <begin position="112"/>
        <end position="154"/>
    </location>
</feature>
<sequence>MLAGRIGPTSSSLSTRLTSSIACALPLNRFPNCMPPVTLARHDIFAYDQDSNGPHDHVSHAPATKIASYLSAGRKSTLLSYPGQQRRWASKFTVTDSRDALYASPDITAVQRNNTDGETNRAFSYFMVGATGVLGAMGAKSTVLNFLTSWSASSEALAMAQVEVDLSNIPEGKSVVIKWRGKPIFIRHRTSGEVEEAAGVSMAELRDPQSDADRTQKPEWIVMLGICTHLGCVPLANSGDYNGWYCPCQYPPFFTIDLVADRIMTLAAGLGRVLLHPIWKFRPTSSMVKTVLSLDRGRLRINSVWLGWCD</sequence>
<gene>
    <name evidence="14" type="ORF">PSACC_01256</name>
</gene>
<dbReference type="SUPFAM" id="SSF50022">
    <property type="entry name" value="ISP domain"/>
    <property type="match status" value="1"/>
</dbReference>
<proteinExistence type="inferred from homology"/>
<evidence type="ECO:0000256" key="3">
    <source>
        <dbReference type="ARBA" id="ARBA00022692"/>
    </source>
</evidence>
<dbReference type="GO" id="GO:0046872">
    <property type="term" value="F:metal ion binding"/>
    <property type="evidence" value="ECO:0007669"/>
    <property type="project" value="UniProtKB-KW"/>
</dbReference>
<keyword evidence="6" id="KW-1133">Transmembrane helix</keyword>
<evidence type="ECO:0000256" key="8">
    <source>
        <dbReference type="ARBA" id="ARBA00023014"/>
    </source>
</evidence>
<dbReference type="InterPro" id="IPR014349">
    <property type="entry name" value="Rieske_Fe-S_prot"/>
</dbReference>
<dbReference type="Pfam" id="PF02921">
    <property type="entry name" value="UCR_TM"/>
    <property type="match status" value="1"/>
</dbReference>
<protein>
    <recommendedName>
        <fullName evidence="12">Cytochrome b-c1 complex subunit Rieske, mitochondrial</fullName>
    </recommendedName>
</protein>
<keyword evidence="9" id="KW-0472">Membrane</keyword>
<keyword evidence="15" id="KW-1185">Reference proteome</keyword>
<evidence type="ECO:0000313" key="14">
    <source>
        <dbReference type="EMBL" id="PJF18931.1"/>
    </source>
</evidence>
<evidence type="ECO:0000256" key="7">
    <source>
        <dbReference type="ARBA" id="ARBA00023004"/>
    </source>
</evidence>
<dbReference type="CDD" id="cd03470">
    <property type="entry name" value="Rieske_cytochrome_bc1"/>
    <property type="match status" value="1"/>
</dbReference>
<evidence type="ECO:0000256" key="5">
    <source>
        <dbReference type="ARBA" id="ARBA00022723"/>
    </source>
</evidence>
<keyword evidence="10" id="KW-1015">Disulfide bond</keyword>
<dbReference type="GO" id="GO:0045275">
    <property type="term" value="C:respiratory chain complex III"/>
    <property type="evidence" value="ECO:0007669"/>
    <property type="project" value="EnsemblFungi"/>
</dbReference>
<dbReference type="InterPro" id="IPR004192">
    <property type="entry name" value="Rieske_TM"/>
</dbReference>
<dbReference type="OrthoDB" id="1637982at2759"/>
<reference evidence="14 15" key="1">
    <citation type="submission" date="2016-10" db="EMBL/GenBank/DDBJ databases">
        <title>The genome of Paramicrosporidium saccamoebae is the missing link in understanding Cryptomycota and Microsporidia evolution.</title>
        <authorList>
            <person name="Quandt C.A."/>
            <person name="Beaudet D."/>
            <person name="Corsaro D."/>
            <person name="Michel R."/>
            <person name="Corradi N."/>
            <person name="James T."/>
        </authorList>
    </citation>
    <scope>NUCLEOTIDE SEQUENCE [LARGE SCALE GENOMIC DNA]</scope>
    <source>
        <strain evidence="14 15">KSL3</strain>
    </source>
</reference>
<comment type="caution">
    <text evidence="14">The sequence shown here is derived from an EMBL/GenBank/DDBJ whole genome shotgun (WGS) entry which is preliminary data.</text>
</comment>
<dbReference type="Proteomes" id="UP000240830">
    <property type="component" value="Unassembled WGS sequence"/>
</dbReference>
<keyword evidence="8" id="KW-0411">Iron-sulfur</keyword>
<evidence type="ECO:0000256" key="9">
    <source>
        <dbReference type="ARBA" id="ARBA00023136"/>
    </source>
</evidence>